<protein>
    <submittedName>
        <fullName evidence="2">Cyclase family protein</fullName>
    </submittedName>
</protein>
<evidence type="ECO:0000256" key="1">
    <source>
        <dbReference type="SAM" id="MobiDB-lite"/>
    </source>
</evidence>
<dbReference type="Gene3D" id="3.50.30.50">
    <property type="entry name" value="Putative cyclase"/>
    <property type="match status" value="1"/>
</dbReference>
<evidence type="ECO:0000313" key="2">
    <source>
        <dbReference type="EMBL" id="MCI4673968.1"/>
    </source>
</evidence>
<feature type="compositionally biased region" description="Pro residues" evidence="1">
    <location>
        <begin position="112"/>
        <end position="122"/>
    </location>
</feature>
<proteinExistence type="predicted"/>
<reference evidence="2" key="1">
    <citation type="journal article" date="2022" name="ISME J.">
        <title>Identification of active gaseous-alkane degraders at natural gas seeps.</title>
        <authorList>
            <person name="Farhan Ul Haque M."/>
            <person name="Hernandez M."/>
            <person name="Crombie A.T."/>
            <person name="Murrell J.C."/>
        </authorList>
    </citation>
    <scope>NUCLEOTIDE SEQUENCE</scope>
    <source>
        <strain evidence="2">ANDR5</strain>
    </source>
</reference>
<name>A0ABS9YT31_9MYCO</name>
<dbReference type="InterPro" id="IPR007325">
    <property type="entry name" value="KFase/CYL"/>
</dbReference>
<evidence type="ECO:0000313" key="3">
    <source>
        <dbReference type="Proteomes" id="UP001139068"/>
    </source>
</evidence>
<dbReference type="EMBL" id="JAIVFL010000001">
    <property type="protein sequence ID" value="MCI4673968.1"/>
    <property type="molecule type" value="Genomic_DNA"/>
</dbReference>
<dbReference type="Proteomes" id="UP001139068">
    <property type="component" value="Unassembled WGS sequence"/>
</dbReference>
<dbReference type="RefSeq" id="WP_372489554.1">
    <property type="nucleotide sequence ID" value="NZ_JAIVFL010000001.1"/>
</dbReference>
<keyword evidence="3" id="KW-1185">Reference proteome</keyword>
<sequence>MGEPGRVVSTEDDEVGERVDAQVRRHLLEWCLQPAVKRDFRHVPAGYVATTADVEEELERIGHTDYVGMGRDATRYLLQRGVRLTGTDAWSWDAPFSFTARPRRGYGQGPPTGGPPPGGDWF</sequence>
<dbReference type="SUPFAM" id="SSF102198">
    <property type="entry name" value="Putative cyclase"/>
    <property type="match status" value="1"/>
</dbReference>
<dbReference type="Pfam" id="PF04199">
    <property type="entry name" value="Cyclase"/>
    <property type="match status" value="1"/>
</dbReference>
<accession>A0ABS9YT31</accession>
<comment type="caution">
    <text evidence="2">The sequence shown here is derived from an EMBL/GenBank/DDBJ whole genome shotgun (WGS) entry which is preliminary data.</text>
</comment>
<gene>
    <name evidence="2" type="ORF">K9U37_02975</name>
</gene>
<organism evidence="2 3">
    <name type="scientific">Candidatus Mycolicibacterium alkanivorans</name>
    <dbReference type="NCBI Taxonomy" id="2954114"/>
    <lineage>
        <taxon>Bacteria</taxon>
        <taxon>Bacillati</taxon>
        <taxon>Actinomycetota</taxon>
        <taxon>Actinomycetes</taxon>
        <taxon>Mycobacteriales</taxon>
        <taxon>Mycobacteriaceae</taxon>
        <taxon>Mycolicibacterium</taxon>
    </lineage>
</organism>
<feature type="region of interest" description="Disordered" evidence="1">
    <location>
        <begin position="101"/>
        <end position="122"/>
    </location>
</feature>
<dbReference type="InterPro" id="IPR037175">
    <property type="entry name" value="KFase_sf"/>
</dbReference>